<dbReference type="Proteomes" id="UP000293195">
    <property type="component" value="Unassembled WGS sequence"/>
</dbReference>
<reference evidence="1" key="1">
    <citation type="submission" date="2017-10" db="EMBL/GenBank/DDBJ databases">
        <authorList>
            <person name="Armitage A.D."/>
            <person name="Barbara D.J."/>
            <person name="Woodhall J.W."/>
            <person name="Sreenivasaprasad S."/>
            <person name="Lane C.R."/>
            <person name="Clarkson J.P."/>
            <person name="Harrison R.J."/>
        </authorList>
    </citation>
    <scope>NUCLEOTIDE SEQUENCE</scope>
    <source>
        <strain evidence="1">FERA 1164</strain>
        <strain evidence="2">FERA 635</strain>
    </source>
</reference>
<name>A0AB37VZ00_9PLEO</name>
<evidence type="ECO:0000313" key="3">
    <source>
        <dbReference type="Proteomes" id="UP000292340"/>
    </source>
</evidence>
<organism evidence="1 3">
    <name type="scientific">Alternaria tenuissima</name>
    <dbReference type="NCBI Taxonomy" id="119927"/>
    <lineage>
        <taxon>Eukaryota</taxon>
        <taxon>Fungi</taxon>
        <taxon>Dikarya</taxon>
        <taxon>Ascomycota</taxon>
        <taxon>Pezizomycotina</taxon>
        <taxon>Dothideomycetes</taxon>
        <taxon>Pleosporomycetidae</taxon>
        <taxon>Pleosporales</taxon>
        <taxon>Pleosporineae</taxon>
        <taxon>Pleosporaceae</taxon>
        <taxon>Alternaria</taxon>
        <taxon>Alternaria sect. Alternaria</taxon>
        <taxon>Alternaria alternata complex</taxon>
    </lineage>
</organism>
<sequence>MASMDHPEDMSTEGWINCEIEDWWVAIGVSLKTYHLHGIYATTKVTLRSTDFKDVKFCIIGQASVVYMILAMSDNKETAQL</sequence>
<dbReference type="Proteomes" id="UP000292340">
    <property type="component" value="Unassembled WGS sequence"/>
</dbReference>
<proteinExistence type="predicted"/>
<evidence type="ECO:0000313" key="2">
    <source>
        <dbReference type="EMBL" id="RYN89170.1"/>
    </source>
</evidence>
<comment type="caution">
    <text evidence="1">The sequence shown here is derived from an EMBL/GenBank/DDBJ whole genome shotgun (WGS) entry which is preliminary data.</text>
</comment>
<dbReference type="EMBL" id="PDXB01000067">
    <property type="protein sequence ID" value="RYN16831.1"/>
    <property type="molecule type" value="Genomic_DNA"/>
</dbReference>
<accession>A0AB37VZ00</accession>
<reference evidence="1" key="2">
    <citation type="journal article" date="2019" name="bioRxiv">
        <title>Genomics, evolutionary history and diagnostics of the Alternaria alternata species group including apple and Asian pear pathotypes.</title>
        <authorList>
            <person name="Armitage A.D."/>
            <person name="Cockerton H.M."/>
            <person name="Sreenivasaprasad S."/>
            <person name="Woodhall J.W."/>
            <person name="Lane C.R."/>
            <person name="Harrison R.J."/>
            <person name="Clarkson J.P."/>
        </authorList>
    </citation>
    <scope>NUCLEOTIDE SEQUENCE</scope>
    <source>
        <strain evidence="1">FERA 1164</strain>
        <strain evidence="2">FERA 635</strain>
    </source>
</reference>
<gene>
    <name evidence="1" type="ORF">AA0115_g12125</name>
    <name evidence="2" type="ORF">AA0119_g11610</name>
</gene>
<keyword evidence="4" id="KW-1185">Reference proteome</keyword>
<dbReference type="AlphaFoldDB" id="A0AB37VZ00"/>
<evidence type="ECO:0000313" key="1">
    <source>
        <dbReference type="EMBL" id="RYN16831.1"/>
    </source>
</evidence>
<protein>
    <submittedName>
        <fullName evidence="1">Uncharacterized protein</fullName>
    </submittedName>
</protein>
<dbReference type="EMBL" id="PDXF01000090">
    <property type="protein sequence ID" value="RYN89170.1"/>
    <property type="molecule type" value="Genomic_DNA"/>
</dbReference>
<evidence type="ECO:0000313" key="4">
    <source>
        <dbReference type="Proteomes" id="UP000293195"/>
    </source>
</evidence>